<gene>
    <name evidence="6" type="ORF">N7498_001405</name>
</gene>
<dbReference type="PANTHER" id="PTHR22706">
    <property type="entry name" value="ASSEMBLY FACTOR FOR SPINDLE MICROTUBULES"/>
    <property type="match status" value="1"/>
</dbReference>
<dbReference type="GO" id="GO:0005516">
    <property type="term" value="F:calmodulin binding"/>
    <property type="evidence" value="ECO:0007669"/>
    <property type="project" value="UniProtKB-KW"/>
</dbReference>
<dbReference type="SUPFAM" id="SSF47576">
    <property type="entry name" value="Calponin-homology domain, CH-domain"/>
    <property type="match status" value="1"/>
</dbReference>
<organism evidence="6 7">
    <name type="scientific">Penicillium cinerascens</name>
    <dbReference type="NCBI Taxonomy" id="70096"/>
    <lineage>
        <taxon>Eukaryota</taxon>
        <taxon>Fungi</taxon>
        <taxon>Dikarya</taxon>
        <taxon>Ascomycota</taxon>
        <taxon>Pezizomycotina</taxon>
        <taxon>Eurotiomycetes</taxon>
        <taxon>Eurotiomycetidae</taxon>
        <taxon>Eurotiales</taxon>
        <taxon>Aspergillaceae</taxon>
        <taxon>Penicillium</taxon>
    </lineage>
</organism>
<accession>A0A9W9TE61</accession>
<keyword evidence="7" id="KW-1185">Reference proteome</keyword>
<evidence type="ECO:0000259" key="5">
    <source>
        <dbReference type="PROSITE" id="PS50021"/>
    </source>
</evidence>
<dbReference type="InterPro" id="IPR001715">
    <property type="entry name" value="CH_dom"/>
</dbReference>
<sequence length="1025" mass="114134">MSGILNEAVTPCPSRSRSSGIGEDSGSEWASLLEGDSYREPTGQIEFTTEVRAPTLTGVRPRRANRASSAFQILEDVVEKPTGPAEKRKRPNGVTRLPSDRKSSLLAQPAQRFRPKVNFAPSPPSRLVKPETETRPKTRGFGTKAGDGPLPELHPSYGESHQVGNEDELKKHVRRNTVYIPPDDTTVASVFMGLFSPLLKPRGDYLQQIVEDTQVNTLEARIAKRQARKSSTAYARKVPLQPSAKIAQEAAARVDVVGKNGGKENIPPGTLIDIEKKSTTKLVPASNPKLVSTVSIAKPVYRNTANQASKPKTADLVTSAPKKEEWKRDVLREKQDNARSQPPRVHREQGFSRESKAPFKASASLNARASALSDRLGHSTSNRSSRAGKISKLEELNHQYPMLIDNISKPALYEENWLSHQETVITQLVNALFECTNGDLDTYDPNALRLELLELYHTEYFTQLYSRLQASLSCGNLSVPKDILSRNSRLRHDLGLRRRYLDIWIQSYDLRALTAALETVVGRKVSSDAGFFETGAEAFQECTAKHQKTILRKLEGFLEAFLLRNDDVDLSVPGTKDSSTEIQAKAYRRTVLRSIMMVVLLDQGRQSLRTGLPCRLFVASSPFKSSVEVLQGLARLLLPSCGDIMKPLSHLGCHLSYKQHQLQEYSYQIDNIAVDLRDGVRLTRMVEILFFNSEHVRSDVEDQTEVTLSTGQALSLPGDERDLPLSKHLKYPCVSRAAKVFNVQIALSALSSVRGSGAIVQGLLAEDIVDGYREKTIALLWALVSKWGLAGLVDWDDVSKEVSRLKQKALSLGHENIQYETSCMASKSSEGDEHAHLLQQWAAILAALRGLSINNMTTKFADGKVYESIVDEYEPYITGNPRLVTATQPSLSLETRLRLLGCSSQFAHLVSPGTLSSHILDRDFTLGALAFLCSRLLSASRRCRAATVLQRAWRARLAVQHNFRRTVAKNLATHCAAVVQTRDEILWAKGVITRHWRQHKARQQCKAHDLRKFDYPRVKTAGRRL</sequence>
<dbReference type="PROSITE" id="PS50021">
    <property type="entry name" value="CH"/>
    <property type="match status" value="1"/>
</dbReference>
<dbReference type="InterPro" id="IPR036872">
    <property type="entry name" value="CH_dom_sf"/>
</dbReference>
<dbReference type="GO" id="GO:0007051">
    <property type="term" value="P:spindle organization"/>
    <property type="evidence" value="ECO:0007669"/>
    <property type="project" value="TreeGrafter"/>
</dbReference>
<dbReference type="GO" id="GO:0000278">
    <property type="term" value="P:mitotic cell cycle"/>
    <property type="evidence" value="ECO:0007669"/>
    <property type="project" value="TreeGrafter"/>
</dbReference>
<evidence type="ECO:0000256" key="4">
    <source>
        <dbReference type="SAM" id="MobiDB-lite"/>
    </source>
</evidence>
<dbReference type="GO" id="GO:0000922">
    <property type="term" value="C:spindle pole"/>
    <property type="evidence" value="ECO:0007669"/>
    <property type="project" value="TreeGrafter"/>
</dbReference>
<evidence type="ECO:0000313" key="6">
    <source>
        <dbReference type="EMBL" id="KAJ5219306.1"/>
    </source>
</evidence>
<dbReference type="RefSeq" id="XP_058313879.1">
    <property type="nucleotide sequence ID" value="XM_058448468.1"/>
</dbReference>
<dbReference type="Proteomes" id="UP001150904">
    <property type="component" value="Unassembled WGS sequence"/>
</dbReference>
<dbReference type="EMBL" id="JAPQKR010000004">
    <property type="protein sequence ID" value="KAJ5219306.1"/>
    <property type="molecule type" value="Genomic_DNA"/>
</dbReference>
<feature type="region of interest" description="Disordered" evidence="4">
    <location>
        <begin position="1"/>
        <end position="150"/>
    </location>
</feature>
<feature type="compositionally biased region" description="Basic and acidic residues" evidence="4">
    <location>
        <begin position="321"/>
        <end position="337"/>
    </location>
</feature>
<evidence type="ECO:0000313" key="7">
    <source>
        <dbReference type="Proteomes" id="UP001150904"/>
    </source>
</evidence>
<keyword evidence="2" id="KW-0963">Cytoplasm</keyword>
<keyword evidence="3" id="KW-0112">Calmodulin-binding</keyword>
<evidence type="ECO:0000256" key="2">
    <source>
        <dbReference type="ARBA" id="ARBA00022490"/>
    </source>
</evidence>
<evidence type="ECO:0000256" key="1">
    <source>
        <dbReference type="ARBA" id="ARBA00004496"/>
    </source>
</evidence>
<dbReference type="OrthoDB" id="76388at2759"/>
<reference evidence="6" key="2">
    <citation type="journal article" date="2023" name="IMA Fungus">
        <title>Comparative genomic study of the Penicillium genus elucidates a diverse pangenome and 15 lateral gene transfer events.</title>
        <authorList>
            <person name="Petersen C."/>
            <person name="Sorensen T."/>
            <person name="Nielsen M.R."/>
            <person name="Sondergaard T.E."/>
            <person name="Sorensen J.L."/>
            <person name="Fitzpatrick D.A."/>
            <person name="Frisvad J.C."/>
            <person name="Nielsen K.L."/>
        </authorList>
    </citation>
    <scope>NUCLEOTIDE SEQUENCE</scope>
    <source>
        <strain evidence="6">IBT 15544</strain>
    </source>
</reference>
<feature type="domain" description="Calponin-homology (CH)" evidence="5">
    <location>
        <begin position="648"/>
        <end position="788"/>
    </location>
</feature>
<dbReference type="AlphaFoldDB" id="A0A9W9TE61"/>
<dbReference type="GO" id="GO:0005737">
    <property type="term" value="C:cytoplasm"/>
    <property type="evidence" value="ECO:0007669"/>
    <property type="project" value="UniProtKB-SubCell"/>
</dbReference>
<dbReference type="CDD" id="cd21223">
    <property type="entry name" value="CH_ASPM_rpt1"/>
    <property type="match status" value="1"/>
</dbReference>
<evidence type="ECO:0000256" key="3">
    <source>
        <dbReference type="ARBA" id="ARBA00022860"/>
    </source>
</evidence>
<comment type="subcellular location">
    <subcellularLocation>
        <location evidence="1">Cytoplasm</location>
    </subcellularLocation>
</comment>
<dbReference type="GO" id="GO:0051295">
    <property type="term" value="P:establishment of meiotic spindle localization"/>
    <property type="evidence" value="ECO:0007669"/>
    <property type="project" value="TreeGrafter"/>
</dbReference>
<proteinExistence type="predicted"/>
<feature type="region of interest" description="Disordered" evidence="4">
    <location>
        <begin position="305"/>
        <end position="364"/>
    </location>
</feature>
<dbReference type="Gene3D" id="1.10.418.10">
    <property type="entry name" value="Calponin-like domain"/>
    <property type="match status" value="1"/>
</dbReference>
<name>A0A9W9TE61_9EURO</name>
<dbReference type="PANTHER" id="PTHR22706:SF1">
    <property type="entry name" value="ASSEMBLY FACTOR FOR SPINDLE MICROTUBULES"/>
    <property type="match status" value="1"/>
</dbReference>
<feature type="compositionally biased region" description="Basic and acidic residues" evidence="4">
    <location>
        <begin position="345"/>
        <end position="357"/>
    </location>
</feature>
<dbReference type="InterPro" id="IPR051185">
    <property type="entry name" value="ASPM"/>
</dbReference>
<reference evidence="6" key="1">
    <citation type="submission" date="2022-12" db="EMBL/GenBank/DDBJ databases">
        <authorList>
            <person name="Petersen C."/>
        </authorList>
    </citation>
    <scope>NUCLEOTIDE SEQUENCE</scope>
    <source>
        <strain evidence="6">IBT 15544</strain>
    </source>
</reference>
<protein>
    <recommendedName>
        <fullName evidence="5">Calponin-homology (CH) domain-containing protein</fullName>
    </recommendedName>
</protein>
<comment type="caution">
    <text evidence="6">The sequence shown here is derived from an EMBL/GenBank/DDBJ whole genome shotgun (WGS) entry which is preliminary data.</text>
</comment>
<dbReference type="GeneID" id="83175768"/>